<dbReference type="PANTHER" id="PTHR21427:SF19">
    <property type="entry name" value="UBIQUINONE BIOSYNTHESIS PROTEIN COQ9, MITOCHONDRIAL"/>
    <property type="match status" value="1"/>
</dbReference>
<comment type="caution">
    <text evidence="10">The sequence shown here is derived from an EMBL/GenBank/DDBJ whole genome shotgun (WGS) entry which is preliminary data.</text>
</comment>
<dbReference type="PANTHER" id="PTHR21427">
    <property type="entry name" value="UBIQUINONE BIOSYNTHESIS PROTEIN COQ9, MITOCHONDRIAL"/>
    <property type="match status" value="1"/>
</dbReference>
<organism evidence="10 11">
    <name type="scientific">Blepharisma stoltei</name>
    <dbReference type="NCBI Taxonomy" id="1481888"/>
    <lineage>
        <taxon>Eukaryota</taxon>
        <taxon>Sar</taxon>
        <taxon>Alveolata</taxon>
        <taxon>Ciliophora</taxon>
        <taxon>Postciliodesmatophora</taxon>
        <taxon>Heterotrichea</taxon>
        <taxon>Heterotrichida</taxon>
        <taxon>Blepharismidae</taxon>
        <taxon>Blepharisma</taxon>
    </lineage>
</organism>
<keyword evidence="11" id="KW-1185">Reference proteome</keyword>
<keyword evidence="4 8" id="KW-0831">Ubiquinone biosynthesis</keyword>
<dbReference type="AlphaFoldDB" id="A0AAU9J1M6"/>
<evidence type="ECO:0000256" key="2">
    <source>
        <dbReference type="ARBA" id="ARBA00004749"/>
    </source>
</evidence>
<feature type="domain" description="COQ9 C-terminal" evidence="9">
    <location>
        <begin position="123"/>
        <end position="188"/>
    </location>
</feature>
<evidence type="ECO:0000313" key="11">
    <source>
        <dbReference type="Proteomes" id="UP001162131"/>
    </source>
</evidence>
<comment type="pathway">
    <text evidence="2 8">Cofactor biosynthesis; ubiquinone biosynthesis.</text>
</comment>
<dbReference type="NCBIfam" id="TIGR02396">
    <property type="entry name" value="diverge_rpsU"/>
    <property type="match status" value="1"/>
</dbReference>
<comment type="subcellular location">
    <subcellularLocation>
        <location evidence="1 8">Mitochondrion</location>
    </subcellularLocation>
</comment>
<dbReference type="Proteomes" id="UP001162131">
    <property type="component" value="Unassembled WGS sequence"/>
</dbReference>
<evidence type="ECO:0000256" key="4">
    <source>
        <dbReference type="ARBA" id="ARBA00022688"/>
    </source>
</evidence>
<evidence type="ECO:0000256" key="8">
    <source>
        <dbReference type="RuleBase" id="RU366063"/>
    </source>
</evidence>
<dbReference type="Pfam" id="PF08511">
    <property type="entry name" value="COQ9"/>
    <property type="match status" value="1"/>
</dbReference>
<dbReference type="GO" id="GO:0008289">
    <property type="term" value="F:lipid binding"/>
    <property type="evidence" value="ECO:0007669"/>
    <property type="project" value="UniProtKB-UniRule"/>
</dbReference>
<proteinExistence type="inferred from homology"/>
<keyword evidence="5" id="KW-0809">Transit peptide</keyword>
<dbReference type="GO" id="GO:0006744">
    <property type="term" value="P:ubiquinone biosynthetic process"/>
    <property type="evidence" value="ECO:0007669"/>
    <property type="project" value="UniProtKB-UniRule"/>
</dbReference>
<accession>A0AAU9J1M6</accession>
<dbReference type="InterPro" id="IPR013718">
    <property type="entry name" value="COQ9_C"/>
</dbReference>
<dbReference type="Gene3D" id="1.10.357.10">
    <property type="entry name" value="Tetracycline Repressor, domain 2"/>
    <property type="match status" value="1"/>
</dbReference>
<name>A0AAU9J1M6_9CILI</name>
<evidence type="ECO:0000256" key="3">
    <source>
        <dbReference type="ARBA" id="ARBA00010766"/>
    </source>
</evidence>
<dbReference type="EMBL" id="CAJZBQ010000030">
    <property type="protein sequence ID" value="CAG9322013.1"/>
    <property type="molecule type" value="Genomic_DNA"/>
</dbReference>
<protein>
    <recommendedName>
        <fullName evidence="8">Ubiquinone biosynthesis protein</fullName>
    </recommendedName>
</protein>
<gene>
    <name evidence="10" type="ORF">BSTOLATCC_MIC30395</name>
</gene>
<evidence type="ECO:0000256" key="6">
    <source>
        <dbReference type="ARBA" id="ARBA00023121"/>
    </source>
</evidence>
<dbReference type="GO" id="GO:0005743">
    <property type="term" value="C:mitochondrial inner membrane"/>
    <property type="evidence" value="ECO:0007669"/>
    <property type="project" value="TreeGrafter"/>
</dbReference>
<evidence type="ECO:0000256" key="7">
    <source>
        <dbReference type="ARBA" id="ARBA00023128"/>
    </source>
</evidence>
<dbReference type="InterPro" id="IPR012762">
    <property type="entry name" value="Ubiq_biosynth_COQ9"/>
</dbReference>
<evidence type="ECO:0000256" key="1">
    <source>
        <dbReference type="ARBA" id="ARBA00004173"/>
    </source>
</evidence>
<keyword evidence="7 8" id="KW-0496">Mitochondrion</keyword>
<reference evidence="10" key="1">
    <citation type="submission" date="2021-09" db="EMBL/GenBank/DDBJ databases">
        <authorList>
            <consortium name="AG Swart"/>
            <person name="Singh M."/>
            <person name="Singh A."/>
            <person name="Seah K."/>
            <person name="Emmerich C."/>
        </authorList>
    </citation>
    <scope>NUCLEOTIDE SEQUENCE</scope>
    <source>
        <strain evidence="10">ATCC30299</strain>
    </source>
</reference>
<sequence length="230" mass="26346">MNSAGKLIELRKLILLKSQELVPTLGFSQNLFQVAAKEISVSPAIVGHLFPEGPIALVHHLMESWQEQLNEESSSPNLKVMNTKGKVYFYTKRRMEYIIPYKNVWKEAMTLSASPSNALNTTRILLNTWDTVLNLSGEKPLPYHYVIPQFLAARAAYGKAYLFTEVYFLTDSPDYSKTWSFLEGQIDSLYLQKSIANTFFDLAQFTLKAQFRVLESFYPQPRVHDNPIVK</sequence>
<comment type="similarity">
    <text evidence="3 8">Belongs to the COQ9 family.</text>
</comment>
<comment type="function">
    <text evidence="8">Membrane-associated protein that warps the membrane surface to access and bind aromatic isoprenes with high specificity, including ubiquinone (CoQ) isoprene intermediates and presents them directly to Coq7, therefore facilitating the Coq7-mediated hydroxylase step. Participates in the biosynthesis of coenzyme Q, also named ubiquinone, an essential lipid-soluble electron transporter for aerobic cellular respiration.</text>
</comment>
<evidence type="ECO:0000313" key="10">
    <source>
        <dbReference type="EMBL" id="CAG9322013.1"/>
    </source>
</evidence>
<evidence type="ECO:0000259" key="9">
    <source>
        <dbReference type="Pfam" id="PF08511"/>
    </source>
</evidence>
<keyword evidence="6 8" id="KW-0446">Lipid-binding</keyword>
<evidence type="ECO:0000256" key="5">
    <source>
        <dbReference type="ARBA" id="ARBA00022946"/>
    </source>
</evidence>